<keyword evidence="1" id="KW-0315">Glutamine amidotransferase</keyword>
<dbReference type="PROSITE" id="PS51273">
    <property type="entry name" value="GATASE_TYPE_1"/>
    <property type="match status" value="1"/>
</dbReference>
<dbReference type="GO" id="GO:0004049">
    <property type="term" value="F:anthranilate synthase activity"/>
    <property type="evidence" value="ECO:0007669"/>
    <property type="project" value="TreeGrafter"/>
</dbReference>
<organism evidence="3 4">
    <name type="scientific">Corallococcus llansteffanensis</name>
    <dbReference type="NCBI Taxonomy" id="2316731"/>
    <lineage>
        <taxon>Bacteria</taxon>
        <taxon>Pseudomonadati</taxon>
        <taxon>Myxococcota</taxon>
        <taxon>Myxococcia</taxon>
        <taxon>Myxococcales</taxon>
        <taxon>Cystobacterineae</taxon>
        <taxon>Myxococcaceae</taxon>
        <taxon>Corallococcus</taxon>
    </lineage>
</organism>
<name>A0A3A8QIX8_9BACT</name>
<dbReference type="FunFam" id="3.40.50.880:FF:000003">
    <property type="entry name" value="Anthranilate synthase component II"/>
    <property type="match status" value="1"/>
</dbReference>
<reference evidence="4" key="1">
    <citation type="submission" date="2018-09" db="EMBL/GenBank/DDBJ databases">
        <authorList>
            <person name="Livingstone P.G."/>
            <person name="Whitworth D.E."/>
        </authorList>
    </citation>
    <scope>NUCLEOTIDE SEQUENCE [LARGE SCALE GENOMIC DNA]</scope>
    <source>
        <strain evidence="4">CA051B</strain>
    </source>
</reference>
<dbReference type="GO" id="GO:0005829">
    <property type="term" value="C:cytosol"/>
    <property type="evidence" value="ECO:0007669"/>
    <property type="project" value="TreeGrafter"/>
</dbReference>
<dbReference type="Proteomes" id="UP000272888">
    <property type="component" value="Unassembled WGS sequence"/>
</dbReference>
<dbReference type="InterPro" id="IPR050472">
    <property type="entry name" value="Anth_synth/Amidotransfase"/>
</dbReference>
<dbReference type="PANTHER" id="PTHR43418:SF4">
    <property type="entry name" value="MULTIFUNCTIONAL TRYPTOPHAN BIOSYNTHESIS PROTEIN"/>
    <property type="match status" value="1"/>
</dbReference>
<evidence type="ECO:0000313" key="4">
    <source>
        <dbReference type="Proteomes" id="UP000272888"/>
    </source>
</evidence>
<dbReference type="AlphaFoldDB" id="A0A3A8QIX8"/>
<protein>
    <submittedName>
        <fullName evidence="3">Aminodeoxychorismate/anthranilate synthase component II</fullName>
    </submittedName>
</protein>
<dbReference type="PRINTS" id="PR00096">
    <property type="entry name" value="GATASE"/>
</dbReference>
<dbReference type="InterPro" id="IPR029062">
    <property type="entry name" value="Class_I_gatase-like"/>
</dbReference>
<evidence type="ECO:0000259" key="2">
    <source>
        <dbReference type="Pfam" id="PF00117"/>
    </source>
</evidence>
<dbReference type="PANTHER" id="PTHR43418">
    <property type="entry name" value="MULTIFUNCTIONAL TRYPTOPHAN BIOSYNTHESIS PROTEIN-RELATED"/>
    <property type="match status" value="1"/>
</dbReference>
<dbReference type="SUPFAM" id="SSF52317">
    <property type="entry name" value="Class I glutamine amidotransferase-like"/>
    <property type="match status" value="1"/>
</dbReference>
<dbReference type="CDD" id="cd01743">
    <property type="entry name" value="GATase1_Anthranilate_Synthase"/>
    <property type="match status" value="1"/>
</dbReference>
<sequence>MILLIDNFDSFTFNLVQALGALGATLKVVRNDALTVAEARVLQPSHVVISPGPKTPDEAGVSLDVIRAFAGRVPLLGVCLGHQGIGQVFGAKVVRAPVPVHGKTAEVEHRGQGVFRGLPQPFTAARYHSLVVDRDSVPECLEVTAWSGDLVMGLRHRELANLEGVQFHPESFLTREGPRLLANFLERRA</sequence>
<dbReference type="InterPro" id="IPR006221">
    <property type="entry name" value="TrpG/PapA_dom"/>
</dbReference>
<evidence type="ECO:0000256" key="1">
    <source>
        <dbReference type="ARBA" id="ARBA00022962"/>
    </source>
</evidence>
<keyword evidence="4" id="KW-1185">Reference proteome</keyword>
<dbReference type="EMBL" id="RAWB01000045">
    <property type="protein sequence ID" value="RKH64832.1"/>
    <property type="molecule type" value="Genomic_DNA"/>
</dbReference>
<dbReference type="Pfam" id="PF00117">
    <property type="entry name" value="GATase"/>
    <property type="match status" value="1"/>
</dbReference>
<proteinExistence type="predicted"/>
<evidence type="ECO:0000313" key="3">
    <source>
        <dbReference type="EMBL" id="RKH64832.1"/>
    </source>
</evidence>
<comment type="caution">
    <text evidence="3">The sequence shown here is derived from an EMBL/GenBank/DDBJ whole genome shotgun (WGS) entry which is preliminary data.</text>
</comment>
<dbReference type="PRINTS" id="PR00097">
    <property type="entry name" value="ANTSNTHASEII"/>
</dbReference>
<dbReference type="GO" id="GO:0000162">
    <property type="term" value="P:L-tryptophan biosynthetic process"/>
    <property type="evidence" value="ECO:0007669"/>
    <property type="project" value="TreeGrafter"/>
</dbReference>
<gene>
    <name evidence="3" type="ORF">D7V93_06795</name>
</gene>
<dbReference type="NCBIfam" id="TIGR00566">
    <property type="entry name" value="trpG_papA"/>
    <property type="match status" value="1"/>
</dbReference>
<accession>A0A3A8QIX8</accession>
<dbReference type="RefSeq" id="WP_120642592.1">
    <property type="nucleotide sequence ID" value="NZ_RAWB01000045.1"/>
</dbReference>
<feature type="domain" description="Glutamine amidotransferase" evidence="2">
    <location>
        <begin position="3"/>
        <end position="185"/>
    </location>
</feature>
<dbReference type="InterPro" id="IPR017926">
    <property type="entry name" value="GATASE"/>
</dbReference>
<dbReference type="Gene3D" id="3.40.50.880">
    <property type="match status" value="1"/>
</dbReference>